<feature type="transmembrane region" description="Helical" evidence="1">
    <location>
        <begin position="90"/>
        <end position="112"/>
    </location>
</feature>
<keyword evidence="1" id="KW-0812">Transmembrane</keyword>
<dbReference type="PIRSF" id="PIRSF029895">
    <property type="entry name" value="SpoIV"/>
    <property type="match status" value="1"/>
</dbReference>
<evidence type="ECO:0000313" key="2">
    <source>
        <dbReference type="EMBL" id="QNO13556.1"/>
    </source>
</evidence>
<dbReference type="EMBL" id="CP058559">
    <property type="protein sequence ID" value="QNO13556.1"/>
    <property type="molecule type" value="Genomic_DNA"/>
</dbReference>
<dbReference type="KEGG" id="acae:HYG86_01625"/>
<dbReference type="Proteomes" id="UP000516160">
    <property type="component" value="Chromosome"/>
</dbReference>
<organism evidence="2 3">
    <name type="scientific">Alkalicella caledoniensis</name>
    <dbReference type="NCBI Taxonomy" id="2731377"/>
    <lineage>
        <taxon>Bacteria</taxon>
        <taxon>Bacillati</taxon>
        <taxon>Bacillota</taxon>
        <taxon>Clostridia</taxon>
        <taxon>Eubacteriales</taxon>
        <taxon>Proteinivoracaceae</taxon>
        <taxon>Alkalicella</taxon>
    </lineage>
</organism>
<gene>
    <name evidence="2" type="primary">yqfD</name>
    <name evidence="2" type="ORF">HYG86_01625</name>
</gene>
<keyword evidence="3" id="KW-1185">Reference proteome</keyword>
<keyword evidence="1" id="KW-1133">Transmembrane helix</keyword>
<dbReference type="Pfam" id="PF06898">
    <property type="entry name" value="YqfD"/>
    <property type="match status" value="1"/>
</dbReference>
<dbReference type="NCBIfam" id="TIGR02876">
    <property type="entry name" value="spore_yqfD"/>
    <property type="match status" value="1"/>
</dbReference>
<proteinExistence type="predicted"/>
<dbReference type="InterPro" id="IPR010690">
    <property type="entry name" value="YqfD"/>
</dbReference>
<name>A0A7G9W4E4_ALKCA</name>
<evidence type="ECO:0000313" key="3">
    <source>
        <dbReference type="Proteomes" id="UP000516160"/>
    </source>
</evidence>
<sequence>MFILSLLYFLKGYVTIRVYGRKAERLINIAIERKIHLWNIRRGNKYIRLNLTINGYKELWYVCRKLNIQIRLTKKRGLPFLLHKLLRRKIFAFGLILFILTLYLLSSFIWFVEVKGIETINNQEFTQYLKDHNLSPGVFKYKLDSADLEQKLKVKYPEIAWVSINMTGTQVLVEVVEKDPADASEKGPSNLIASKDGVINKILVLSGERQVEQGQTVTKGQVLVTGQMFNEESRTHMQVRSFGIVAALVWYDGYGEAKNEETVYTETENTHKVTYISALGRKIKVPGKQVPFEKYNQKEEIDVLKIGKSKLPLQVITVTYNEVVSKKVKYSPNQMETLARERAIEAAEAKLPKDISVEDKTITVIEKEPNIVRVKVILETIEDIGQIQRIN</sequence>
<dbReference type="AlphaFoldDB" id="A0A7G9W4E4"/>
<dbReference type="RefSeq" id="WP_213167226.1">
    <property type="nucleotide sequence ID" value="NZ_CP058559.1"/>
</dbReference>
<reference evidence="2 3" key="1">
    <citation type="submission" date="2020-07" db="EMBL/GenBank/DDBJ databases">
        <title>Alkalicella. sp. LB2 genome.</title>
        <authorList>
            <person name="Postec A."/>
            <person name="Quemeneur M."/>
        </authorList>
    </citation>
    <scope>NUCLEOTIDE SEQUENCE [LARGE SCALE GENOMIC DNA]</scope>
    <source>
        <strain evidence="2 3">LB2</strain>
    </source>
</reference>
<evidence type="ECO:0000256" key="1">
    <source>
        <dbReference type="SAM" id="Phobius"/>
    </source>
</evidence>
<keyword evidence="1" id="KW-0472">Membrane</keyword>
<protein>
    <submittedName>
        <fullName evidence="2">Sporulation protein YqfD</fullName>
    </submittedName>
</protein>
<accession>A0A7G9W4E4</accession>